<reference evidence="1" key="1">
    <citation type="submission" date="2021-02" db="EMBL/GenBank/DDBJ databases">
        <authorList>
            <person name="Nowell W R."/>
        </authorList>
    </citation>
    <scope>NUCLEOTIDE SEQUENCE</scope>
</reference>
<evidence type="ECO:0000313" key="2">
    <source>
        <dbReference type="EMBL" id="CAF4307371.1"/>
    </source>
</evidence>
<keyword evidence="3" id="KW-1185">Reference proteome</keyword>
<evidence type="ECO:0000313" key="1">
    <source>
        <dbReference type="EMBL" id="CAF1427259.1"/>
    </source>
</evidence>
<gene>
    <name evidence="1" type="ORF">GPM918_LOCUS33882</name>
    <name evidence="2" type="ORF">SRO942_LOCUS34575</name>
</gene>
<name>A0A815MNR2_9BILA</name>
<comment type="caution">
    <text evidence="1">The sequence shown here is derived from an EMBL/GenBank/DDBJ whole genome shotgun (WGS) entry which is preliminary data.</text>
</comment>
<dbReference type="Proteomes" id="UP000681722">
    <property type="component" value="Unassembled WGS sequence"/>
</dbReference>
<dbReference type="EMBL" id="CAJNOQ010018383">
    <property type="protein sequence ID" value="CAF1427259.1"/>
    <property type="molecule type" value="Genomic_DNA"/>
</dbReference>
<accession>A0A815MNR2</accession>
<dbReference type="AlphaFoldDB" id="A0A815MNR2"/>
<protein>
    <submittedName>
        <fullName evidence="1">Uncharacterized protein</fullName>
    </submittedName>
</protein>
<evidence type="ECO:0000313" key="3">
    <source>
        <dbReference type="Proteomes" id="UP000663829"/>
    </source>
</evidence>
<organism evidence="1 3">
    <name type="scientific">Didymodactylos carnosus</name>
    <dbReference type="NCBI Taxonomy" id="1234261"/>
    <lineage>
        <taxon>Eukaryota</taxon>
        <taxon>Metazoa</taxon>
        <taxon>Spiralia</taxon>
        <taxon>Gnathifera</taxon>
        <taxon>Rotifera</taxon>
        <taxon>Eurotatoria</taxon>
        <taxon>Bdelloidea</taxon>
        <taxon>Philodinida</taxon>
        <taxon>Philodinidae</taxon>
        <taxon>Didymodactylos</taxon>
    </lineage>
</organism>
<dbReference type="EMBL" id="CAJOBC010083815">
    <property type="protein sequence ID" value="CAF4307371.1"/>
    <property type="molecule type" value="Genomic_DNA"/>
</dbReference>
<dbReference type="Proteomes" id="UP000663829">
    <property type="component" value="Unassembled WGS sequence"/>
</dbReference>
<proteinExistence type="predicted"/>
<sequence length="73" mass="8327">MLTNFLIETPQNINNPIQESIRRRIPNGAFRVVSVTALIFPCHITATRTDFPRSDDTSTPYMRTFLNGLTTDE</sequence>